<evidence type="ECO:0000256" key="4">
    <source>
        <dbReference type="ARBA" id="ARBA00022840"/>
    </source>
</evidence>
<dbReference type="InParanoid" id="A0A151GQT0"/>
<dbReference type="GeneID" id="63713125"/>
<evidence type="ECO:0000256" key="6">
    <source>
        <dbReference type="ARBA" id="ARBA00023242"/>
    </source>
</evidence>
<gene>
    <name evidence="9" type="ORF">DCS_00482</name>
</gene>
<organism evidence="9 10">
    <name type="scientific">Drechmeria coniospora</name>
    <name type="common">Nematophagous fungus</name>
    <name type="synonym">Meria coniospora</name>
    <dbReference type="NCBI Taxonomy" id="98403"/>
    <lineage>
        <taxon>Eukaryota</taxon>
        <taxon>Fungi</taxon>
        <taxon>Dikarya</taxon>
        <taxon>Ascomycota</taxon>
        <taxon>Pezizomycotina</taxon>
        <taxon>Sordariomycetes</taxon>
        <taxon>Hypocreomycetidae</taxon>
        <taxon>Hypocreales</taxon>
        <taxon>Ophiocordycipitaceae</taxon>
        <taxon>Drechmeria</taxon>
    </lineage>
</organism>
<dbReference type="GO" id="GO:0005657">
    <property type="term" value="C:replication fork"/>
    <property type="evidence" value="ECO:0007669"/>
    <property type="project" value="TreeGrafter"/>
</dbReference>
<keyword evidence="5" id="KW-0234">DNA repair</keyword>
<dbReference type="InterPro" id="IPR027417">
    <property type="entry name" value="P-loop_NTPase"/>
</dbReference>
<dbReference type="GO" id="GO:0033065">
    <property type="term" value="C:Rad51C-XRCC3 complex"/>
    <property type="evidence" value="ECO:0007669"/>
    <property type="project" value="TreeGrafter"/>
</dbReference>
<dbReference type="GO" id="GO:0000707">
    <property type="term" value="P:meiotic DNA recombinase assembly"/>
    <property type="evidence" value="ECO:0007669"/>
    <property type="project" value="TreeGrafter"/>
</dbReference>
<evidence type="ECO:0000256" key="7">
    <source>
        <dbReference type="SAM" id="MobiDB-lite"/>
    </source>
</evidence>
<keyword evidence="6" id="KW-0539">Nucleus</keyword>
<dbReference type="AlphaFoldDB" id="A0A151GQT0"/>
<feature type="compositionally biased region" description="Acidic residues" evidence="7">
    <location>
        <begin position="357"/>
        <end position="379"/>
    </location>
</feature>
<dbReference type="InterPro" id="IPR052093">
    <property type="entry name" value="HR_Repair_Mediator"/>
</dbReference>
<comment type="caution">
    <text evidence="9">The sequence shown here is derived from an EMBL/GenBank/DDBJ whole genome shotgun (WGS) entry which is preliminary data.</text>
</comment>
<evidence type="ECO:0000259" key="8">
    <source>
        <dbReference type="SMART" id="SM00382"/>
    </source>
</evidence>
<protein>
    <recommendedName>
        <fullName evidence="8">AAA+ ATPase domain-containing protein</fullName>
    </recommendedName>
</protein>
<dbReference type="SUPFAM" id="SSF52540">
    <property type="entry name" value="P-loop containing nucleoside triphosphate hydrolases"/>
    <property type="match status" value="1"/>
</dbReference>
<evidence type="ECO:0000256" key="2">
    <source>
        <dbReference type="ARBA" id="ARBA00022741"/>
    </source>
</evidence>
<keyword evidence="4" id="KW-0067">ATP-binding</keyword>
<proteinExistence type="predicted"/>
<dbReference type="RefSeq" id="XP_040658704.1">
    <property type="nucleotide sequence ID" value="XM_040797821.1"/>
</dbReference>
<feature type="domain" description="AAA+ ATPase" evidence="8">
    <location>
        <begin position="76"/>
        <end position="287"/>
    </location>
</feature>
<keyword evidence="3" id="KW-0227">DNA damage</keyword>
<dbReference type="STRING" id="98403.A0A151GQT0"/>
<dbReference type="SMART" id="SM00382">
    <property type="entry name" value="AAA"/>
    <property type="match status" value="1"/>
</dbReference>
<dbReference type="GO" id="GO:0000400">
    <property type="term" value="F:four-way junction DNA binding"/>
    <property type="evidence" value="ECO:0007669"/>
    <property type="project" value="TreeGrafter"/>
</dbReference>
<sequence length="423" mass="44419">MDYHSIHGHDVSSFDIPTPSAHRLPTVAASQALDEWKDDTTSMMATGLEKLDKALAASSSAEPEAAESVSHGGIKRGQVTELWGPPGAGKTALAIQMAANTMCDGHGVVWVDCFQKVDKKRLAKVLEAVEASRRHDADGSSPTVDRTNHFTQYSCLTLAHLVALISRPAQTLVGRGVSLVVVSSASALLNSTLPKSQDGESRFKASRGPGPTASAKRLQGVRRVMNALQRLAATRHCAVVVLSQCATRMQADDGPTLVAAVNAAVWEQAISTRLVLFRDWAWQGRRLAGVFLVGFQKLDGKATHEAVEGVSAFKVDSLGGGGGQAGAASIEHDAAGSVARSAEAGRPKRKLGQTELEVADSQEDEGSDEDYGWADEDEAALPAPPPQWQGSEDILLGDELGRSDDEGESAGSAAPLSEAGDDG</sequence>
<dbReference type="GO" id="GO:0033063">
    <property type="term" value="C:Rad51B-Rad51C-Rad51D-XRCC2 complex"/>
    <property type="evidence" value="ECO:0007669"/>
    <property type="project" value="TreeGrafter"/>
</dbReference>
<dbReference type="GO" id="GO:0005524">
    <property type="term" value="F:ATP binding"/>
    <property type="evidence" value="ECO:0007669"/>
    <property type="project" value="UniProtKB-KW"/>
</dbReference>
<evidence type="ECO:0000256" key="3">
    <source>
        <dbReference type="ARBA" id="ARBA00022763"/>
    </source>
</evidence>
<dbReference type="PANTHER" id="PTHR46239">
    <property type="entry name" value="DNA REPAIR PROTEIN RAD51 HOMOLOG 3 RAD51C"/>
    <property type="match status" value="1"/>
</dbReference>
<keyword evidence="2" id="KW-0547">Nucleotide-binding</keyword>
<reference evidence="9 10" key="1">
    <citation type="journal article" date="2016" name="Sci. Rep.">
        <title>Insights into Adaptations to a Near-Obligate Nematode Endoparasitic Lifestyle from the Finished Genome of Drechmeria coniospora.</title>
        <authorList>
            <person name="Zhang L."/>
            <person name="Zhou Z."/>
            <person name="Guo Q."/>
            <person name="Fokkens L."/>
            <person name="Miskei M."/>
            <person name="Pocsi I."/>
            <person name="Zhang W."/>
            <person name="Chen M."/>
            <person name="Wang L."/>
            <person name="Sun Y."/>
            <person name="Donzelli B.G."/>
            <person name="Gibson D.M."/>
            <person name="Nelson D.R."/>
            <person name="Luo J.G."/>
            <person name="Rep M."/>
            <person name="Liu H."/>
            <person name="Yang S."/>
            <person name="Wang J."/>
            <person name="Krasnoff S.B."/>
            <person name="Xu Y."/>
            <person name="Molnar I."/>
            <person name="Lin M."/>
        </authorList>
    </citation>
    <scope>NUCLEOTIDE SEQUENCE [LARGE SCALE GENOMIC DNA]</scope>
    <source>
        <strain evidence="9 10">ARSEF 6962</strain>
    </source>
</reference>
<dbReference type="EMBL" id="LAYC01000001">
    <property type="protein sequence ID" value="KYK59352.1"/>
    <property type="molecule type" value="Genomic_DNA"/>
</dbReference>
<evidence type="ECO:0000313" key="9">
    <source>
        <dbReference type="EMBL" id="KYK59352.1"/>
    </source>
</evidence>
<dbReference type="GO" id="GO:0008821">
    <property type="term" value="F:crossover junction DNA endonuclease activity"/>
    <property type="evidence" value="ECO:0007669"/>
    <property type="project" value="TreeGrafter"/>
</dbReference>
<comment type="subcellular location">
    <subcellularLocation>
        <location evidence="1">Nucleus</location>
    </subcellularLocation>
</comment>
<dbReference type="PANTHER" id="PTHR46239:SF1">
    <property type="entry name" value="DNA REPAIR PROTEIN RAD51 HOMOLOG 3"/>
    <property type="match status" value="1"/>
</dbReference>
<dbReference type="Gene3D" id="3.40.50.300">
    <property type="entry name" value="P-loop containing nucleotide triphosphate hydrolases"/>
    <property type="match status" value="1"/>
</dbReference>
<name>A0A151GQT0_DRECN</name>
<feature type="region of interest" description="Disordered" evidence="7">
    <location>
        <begin position="193"/>
        <end position="214"/>
    </location>
</feature>
<evidence type="ECO:0000256" key="1">
    <source>
        <dbReference type="ARBA" id="ARBA00004123"/>
    </source>
</evidence>
<dbReference type="GO" id="GO:0007131">
    <property type="term" value="P:reciprocal meiotic recombination"/>
    <property type="evidence" value="ECO:0007669"/>
    <property type="project" value="TreeGrafter"/>
</dbReference>
<evidence type="ECO:0000313" key="10">
    <source>
        <dbReference type="Proteomes" id="UP000076580"/>
    </source>
</evidence>
<dbReference type="InterPro" id="IPR003593">
    <property type="entry name" value="AAA+_ATPase"/>
</dbReference>
<accession>A0A151GQT0</accession>
<dbReference type="Proteomes" id="UP000076580">
    <property type="component" value="Chromosome 01"/>
</dbReference>
<dbReference type="Pfam" id="PF13481">
    <property type="entry name" value="AAA_25"/>
    <property type="match status" value="1"/>
</dbReference>
<evidence type="ECO:0000256" key="5">
    <source>
        <dbReference type="ARBA" id="ARBA00023204"/>
    </source>
</evidence>
<keyword evidence="10" id="KW-1185">Reference proteome</keyword>
<feature type="region of interest" description="Disordered" evidence="7">
    <location>
        <begin position="334"/>
        <end position="423"/>
    </location>
</feature>